<comment type="caution">
    <text evidence="1">The sequence shown here is derived from an EMBL/GenBank/DDBJ whole genome shotgun (WGS) entry which is preliminary data.</text>
</comment>
<name>A0ABQ5KUU4_9EUKA</name>
<gene>
    <name evidence="1" type="ORF">ADUPG1_002979</name>
</gene>
<proteinExistence type="predicted"/>
<reference evidence="1" key="1">
    <citation type="submission" date="2022-03" db="EMBL/GenBank/DDBJ databases">
        <title>Draft genome sequence of Aduncisulcus paluster, a free-living microaerophilic Fornicata.</title>
        <authorList>
            <person name="Yuyama I."/>
            <person name="Kume K."/>
            <person name="Tamura T."/>
            <person name="Inagaki Y."/>
            <person name="Hashimoto T."/>
        </authorList>
    </citation>
    <scope>NUCLEOTIDE SEQUENCE</scope>
    <source>
        <strain evidence="1">NY0171</strain>
    </source>
</reference>
<organism evidence="1 2">
    <name type="scientific">Aduncisulcus paluster</name>
    <dbReference type="NCBI Taxonomy" id="2918883"/>
    <lineage>
        <taxon>Eukaryota</taxon>
        <taxon>Metamonada</taxon>
        <taxon>Carpediemonas-like organisms</taxon>
        <taxon>Aduncisulcus</taxon>
    </lineage>
</organism>
<dbReference type="EMBL" id="BQXS01003791">
    <property type="protein sequence ID" value="GKT35413.1"/>
    <property type="molecule type" value="Genomic_DNA"/>
</dbReference>
<protein>
    <submittedName>
        <fullName evidence="1">Uncharacterized protein</fullName>
    </submittedName>
</protein>
<dbReference type="Proteomes" id="UP001057375">
    <property type="component" value="Unassembled WGS sequence"/>
</dbReference>
<feature type="non-terminal residue" evidence="1">
    <location>
        <position position="108"/>
    </location>
</feature>
<evidence type="ECO:0000313" key="2">
    <source>
        <dbReference type="Proteomes" id="UP001057375"/>
    </source>
</evidence>
<evidence type="ECO:0000313" key="1">
    <source>
        <dbReference type="EMBL" id="GKT35413.1"/>
    </source>
</evidence>
<keyword evidence="2" id="KW-1185">Reference proteome</keyword>
<accession>A0ABQ5KUU4</accession>
<sequence length="108" mass="11991">MEASGRDDADISLRPFTVPVQSYEDVPVLTFRLTGIKEGESSIMDIPYGQDFATLNRPRSGNVDYAGDLLVITDTIYELDPELLKGKIVVTKLNRVTDDTIDDLIDRG</sequence>